<evidence type="ECO:0000313" key="4">
    <source>
        <dbReference type="EMBL" id="RXZ87555.1"/>
    </source>
</evidence>
<protein>
    <submittedName>
        <fullName evidence="4">Methyltransferase domain-containing protein</fullName>
    </submittedName>
    <submittedName>
        <fullName evidence="3">Spermidine synthase</fullName>
    </submittedName>
</protein>
<dbReference type="CDD" id="cd02440">
    <property type="entry name" value="AdoMet_MTases"/>
    <property type="match status" value="1"/>
</dbReference>
<dbReference type="PANTHER" id="PTHR43317:SF1">
    <property type="entry name" value="THERMOSPERMINE SYNTHASE ACAULIS5"/>
    <property type="match status" value="1"/>
</dbReference>
<name>A0A4Q2M5Y6_9MICO</name>
<reference evidence="4 5" key="1">
    <citation type="submission" date="2019-01" db="EMBL/GenBank/DDBJ databases">
        <title>Agromyces.</title>
        <authorList>
            <person name="Li J."/>
        </authorList>
    </citation>
    <scope>NUCLEOTIDE SEQUENCE [LARGE SCALE GENOMIC DNA]</scope>
    <source>
        <strain evidence="4 5">DSM 23870</strain>
    </source>
</reference>
<dbReference type="Proteomes" id="UP000292686">
    <property type="component" value="Unassembled WGS sequence"/>
</dbReference>
<comment type="caution">
    <text evidence="4">The sequence shown here is derived from an EMBL/GenBank/DDBJ whole genome shotgun (WGS) entry which is preliminary data.</text>
</comment>
<sequence length="238" mass="24134">MTPPRVTLEAHAVFDGVTSLVVDGADQSHLDRGDPATLHDDYARRIGHLVDGVAARGEPIDAVHLGAGGLTLAHYVAATRPGSRQLAVDIDAELVDLVVRELPPPPGTSLEVGDAFAFVDALPAASADVVIVDLYVGHGDALGAADPAFLASAMRVIRPGGVVAVNVGDEPDGAAMRAVARTLATIGHEPVTLAPTSLVAGRSDGNAVIAAGTGLSERVTRLLALGPHPASVIVGAEF</sequence>
<keyword evidence="4" id="KW-0489">Methyltransferase</keyword>
<keyword evidence="1" id="KW-0620">Polyamine biosynthesis</keyword>
<dbReference type="GO" id="GO:0032259">
    <property type="term" value="P:methylation"/>
    <property type="evidence" value="ECO:0007669"/>
    <property type="project" value="UniProtKB-KW"/>
</dbReference>
<keyword evidence="4" id="KW-0808">Transferase</keyword>
<proteinExistence type="predicted"/>
<dbReference type="OrthoDB" id="8221452at2"/>
<feature type="domain" description="Methyltransferase type 11" evidence="2">
    <location>
        <begin position="64"/>
        <end position="164"/>
    </location>
</feature>
<keyword evidence="5" id="KW-1185">Reference proteome</keyword>
<dbReference type="GO" id="GO:0008757">
    <property type="term" value="F:S-adenosylmethionine-dependent methyltransferase activity"/>
    <property type="evidence" value="ECO:0007669"/>
    <property type="project" value="InterPro"/>
</dbReference>
<dbReference type="InterPro" id="IPR013216">
    <property type="entry name" value="Methyltransf_11"/>
</dbReference>
<dbReference type="SUPFAM" id="SSF53335">
    <property type="entry name" value="S-adenosyl-L-methionine-dependent methyltransferases"/>
    <property type="match status" value="1"/>
</dbReference>
<gene>
    <name evidence="3" type="ORF">BJ972_001428</name>
    <name evidence="4" type="ORF">ESP50_06475</name>
</gene>
<evidence type="ECO:0000313" key="6">
    <source>
        <dbReference type="Proteomes" id="UP000581087"/>
    </source>
</evidence>
<dbReference type="InterPro" id="IPR029063">
    <property type="entry name" value="SAM-dependent_MTases_sf"/>
</dbReference>
<organism evidence="4 5">
    <name type="scientific">Agromyces atrinae</name>
    <dbReference type="NCBI Taxonomy" id="592376"/>
    <lineage>
        <taxon>Bacteria</taxon>
        <taxon>Bacillati</taxon>
        <taxon>Actinomycetota</taxon>
        <taxon>Actinomycetes</taxon>
        <taxon>Micrococcales</taxon>
        <taxon>Microbacteriaceae</taxon>
        <taxon>Agromyces</taxon>
    </lineage>
</organism>
<dbReference type="Proteomes" id="UP000581087">
    <property type="component" value="Unassembled WGS sequence"/>
</dbReference>
<dbReference type="EMBL" id="JACCBI010000001">
    <property type="protein sequence ID" value="NYD66909.1"/>
    <property type="molecule type" value="Genomic_DNA"/>
</dbReference>
<dbReference type="EMBL" id="SDPM01000002">
    <property type="protein sequence ID" value="RXZ87555.1"/>
    <property type="molecule type" value="Genomic_DNA"/>
</dbReference>
<evidence type="ECO:0000259" key="2">
    <source>
        <dbReference type="Pfam" id="PF08241"/>
    </source>
</evidence>
<dbReference type="Gene3D" id="3.40.50.150">
    <property type="entry name" value="Vaccinia Virus protein VP39"/>
    <property type="match status" value="1"/>
</dbReference>
<evidence type="ECO:0000313" key="5">
    <source>
        <dbReference type="Proteomes" id="UP000292686"/>
    </source>
</evidence>
<evidence type="ECO:0000256" key="1">
    <source>
        <dbReference type="ARBA" id="ARBA00023115"/>
    </source>
</evidence>
<dbReference type="Pfam" id="PF08241">
    <property type="entry name" value="Methyltransf_11"/>
    <property type="match status" value="1"/>
</dbReference>
<dbReference type="PANTHER" id="PTHR43317">
    <property type="entry name" value="THERMOSPERMINE SYNTHASE ACAULIS5"/>
    <property type="match status" value="1"/>
</dbReference>
<dbReference type="GO" id="GO:0006596">
    <property type="term" value="P:polyamine biosynthetic process"/>
    <property type="evidence" value="ECO:0007669"/>
    <property type="project" value="UniProtKB-KW"/>
</dbReference>
<dbReference type="RefSeq" id="WP_129173268.1">
    <property type="nucleotide sequence ID" value="NZ_JACCBI010000001.1"/>
</dbReference>
<dbReference type="AlphaFoldDB" id="A0A4Q2M5Y6"/>
<evidence type="ECO:0000313" key="3">
    <source>
        <dbReference type="EMBL" id="NYD66909.1"/>
    </source>
</evidence>
<reference evidence="3 6" key="2">
    <citation type="submission" date="2020-07" db="EMBL/GenBank/DDBJ databases">
        <title>Sequencing the genomes of 1000 actinobacteria strains.</title>
        <authorList>
            <person name="Klenk H.-P."/>
        </authorList>
    </citation>
    <scope>NUCLEOTIDE SEQUENCE [LARGE SCALE GENOMIC DNA]</scope>
    <source>
        <strain evidence="3 6">DSM 23870</strain>
    </source>
</reference>
<accession>A0A4Q2M5Y6</accession>